<dbReference type="InterPro" id="IPR004443">
    <property type="entry name" value="YjeF_N_dom"/>
</dbReference>
<feature type="binding site" evidence="18">
    <location>
        <begin position="138"/>
        <end position="144"/>
    </location>
    <ligand>
        <name>(6S)-NADPHX</name>
        <dbReference type="ChEBI" id="CHEBI:64076"/>
    </ligand>
</feature>
<dbReference type="PROSITE" id="PS51385">
    <property type="entry name" value="YJEF_N"/>
    <property type="match status" value="1"/>
</dbReference>
<dbReference type="Gene3D" id="3.40.50.10260">
    <property type="entry name" value="YjeF N-terminal domain"/>
    <property type="match status" value="1"/>
</dbReference>
<feature type="domain" description="YjeF N-terminal" evidence="21">
    <location>
        <begin position="9"/>
        <end position="229"/>
    </location>
</feature>
<comment type="catalytic activity">
    <reaction evidence="15 17 19">
        <text>(6S)-NADHX + ADP = AMP + phosphate + NADH + H(+)</text>
        <dbReference type="Rhea" id="RHEA:32223"/>
        <dbReference type="ChEBI" id="CHEBI:15378"/>
        <dbReference type="ChEBI" id="CHEBI:43474"/>
        <dbReference type="ChEBI" id="CHEBI:57945"/>
        <dbReference type="ChEBI" id="CHEBI:64074"/>
        <dbReference type="ChEBI" id="CHEBI:456215"/>
        <dbReference type="ChEBI" id="CHEBI:456216"/>
        <dbReference type="EC" id="4.2.1.136"/>
    </reaction>
</comment>
<dbReference type="PROSITE" id="PS51383">
    <property type="entry name" value="YJEF_C_3"/>
    <property type="match status" value="1"/>
</dbReference>
<dbReference type="GO" id="GO:0052855">
    <property type="term" value="F:ADP-dependent NAD(P)H-hydrate dehydratase activity"/>
    <property type="evidence" value="ECO:0007669"/>
    <property type="project" value="UniProtKB-UniRule"/>
</dbReference>
<evidence type="ECO:0000256" key="2">
    <source>
        <dbReference type="ARBA" id="ARBA00000909"/>
    </source>
</evidence>
<dbReference type="InterPro" id="IPR000631">
    <property type="entry name" value="CARKD"/>
</dbReference>
<feature type="binding site" evidence="18">
    <location>
        <position position="168"/>
    </location>
    <ligand>
        <name>(6S)-NADPHX</name>
        <dbReference type="ChEBI" id="CHEBI:64076"/>
    </ligand>
</feature>
<dbReference type="PANTHER" id="PTHR12592">
    <property type="entry name" value="ATP-DEPENDENT (S)-NAD(P)H-HYDRATE DEHYDRATASE FAMILY MEMBER"/>
    <property type="match status" value="1"/>
</dbReference>
<keyword evidence="10 17" id="KW-0520">NAD</keyword>
<evidence type="ECO:0000256" key="4">
    <source>
        <dbReference type="ARBA" id="ARBA00009524"/>
    </source>
</evidence>
<evidence type="ECO:0000313" key="22">
    <source>
        <dbReference type="EMBL" id="RZD18378.1"/>
    </source>
</evidence>
<evidence type="ECO:0000256" key="6">
    <source>
        <dbReference type="ARBA" id="ARBA00022741"/>
    </source>
</evidence>
<comment type="similarity">
    <text evidence="4 19">In the C-terminal section; belongs to the NnrD/CARKD family.</text>
</comment>
<organism evidence="22 23">
    <name type="scientific">Candidatus Acididesulfobacter diazotrophicus</name>
    <dbReference type="NCBI Taxonomy" id="2597226"/>
    <lineage>
        <taxon>Bacteria</taxon>
        <taxon>Deltaproteobacteria</taxon>
        <taxon>Candidatus Acidulodesulfobacterales</taxon>
        <taxon>Candidatus Acididesulfobacter</taxon>
    </lineage>
</organism>
<evidence type="ECO:0000256" key="16">
    <source>
        <dbReference type="ARBA" id="ARBA00049209"/>
    </source>
</evidence>
<feature type="binding site" evidence="17">
    <location>
        <position position="346"/>
    </location>
    <ligand>
        <name>(6S)-NADPHX</name>
        <dbReference type="ChEBI" id="CHEBI:64076"/>
    </ligand>
</feature>
<dbReference type="CDD" id="cd01171">
    <property type="entry name" value="YXKO-related"/>
    <property type="match status" value="1"/>
</dbReference>
<feature type="binding site" evidence="18">
    <location>
        <position position="134"/>
    </location>
    <ligand>
        <name>K(+)</name>
        <dbReference type="ChEBI" id="CHEBI:29103"/>
    </ligand>
</feature>
<feature type="binding site" evidence="18">
    <location>
        <begin position="62"/>
        <end position="66"/>
    </location>
    <ligand>
        <name>(6S)-NADPHX</name>
        <dbReference type="ChEBI" id="CHEBI:64076"/>
    </ligand>
</feature>
<comment type="similarity">
    <text evidence="3 19">In the N-terminal section; belongs to the NnrE/AIBP family.</text>
</comment>
<dbReference type="GO" id="GO:0052856">
    <property type="term" value="F:NAD(P)HX epimerase activity"/>
    <property type="evidence" value="ECO:0007669"/>
    <property type="project" value="UniProtKB-UniRule"/>
</dbReference>
<keyword evidence="8 17" id="KW-0521">NADP</keyword>
<feature type="binding site" evidence="17">
    <location>
        <position position="400"/>
    </location>
    <ligand>
        <name>(6S)-NADPHX</name>
        <dbReference type="ChEBI" id="CHEBI:64076"/>
    </ligand>
</feature>
<keyword evidence="7 17" id="KW-0067">ATP-binding</keyword>
<name>A0A519BM75_9DELT</name>
<evidence type="ECO:0000256" key="3">
    <source>
        <dbReference type="ARBA" id="ARBA00006001"/>
    </source>
</evidence>
<comment type="function">
    <text evidence="18">Catalyzes the epimerization of the S- and R-forms of NAD(P)HX, a damaged form of NAD(P)H that is a result of enzymatic or heat-dependent hydration. This is a prerequisite for the S-specific NAD(P)H-hydrate dehydratase to allow the repair of both epimers of NAD(P)HX.</text>
</comment>
<evidence type="ECO:0000256" key="17">
    <source>
        <dbReference type="HAMAP-Rule" id="MF_01965"/>
    </source>
</evidence>
<comment type="catalytic activity">
    <reaction evidence="2 18 19">
        <text>(6R)-NADPHX = (6S)-NADPHX</text>
        <dbReference type="Rhea" id="RHEA:32227"/>
        <dbReference type="ChEBI" id="CHEBI:64076"/>
        <dbReference type="ChEBI" id="CHEBI:64077"/>
        <dbReference type="EC" id="5.1.99.6"/>
    </reaction>
</comment>
<keyword evidence="11 18" id="KW-0413">Isomerase</keyword>
<comment type="caution">
    <text evidence="22">The sequence shown here is derived from an EMBL/GenBank/DDBJ whole genome shotgun (WGS) entry which is preliminary data.</text>
</comment>
<evidence type="ECO:0000256" key="14">
    <source>
        <dbReference type="ARBA" id="ARBA00025153"/>
    </source>
</evidence>
<comment type="cofactor">
    <cofactor evidence="17">
        <name>Mg(2+)</name>
        <dbReference type="ChEBI" id="CHEBI:18420"/>
    </cofactor>
</comment>
<dbReference type="GO" id="GO:0110051">
    <property type="term" value="P:metabolite repair"/>
    <property type="evidence" value="ECO:0007669"/>
    <property type="project" value="TreeGrafter"/>
</dbReference>
<evidence type="ECO:0000256" key="10">
    <source>
        <dbReference type="ARBA" id="ARBA00023027"/>
    </source>
</evidence>
<dbReference type="GO" id="GO:0046496">
    <property type="term" value="P:nicotinamide nucleotide metabolic process"/>
    <property type="evidence" value="ECO:0007669"/>
    <property type="project" value="UniProtKB-UniRule"/>
</dbReference>
<dbReference type="GO" id="GO:0046872">
    <property type="term" value="F:metal ion binding"/>
    <property type="evidence" value="ECO:0007669"/>
    <property type="project" value="UniProtKB-UniRule"/>
</dbReference>
<evidence type="ECO:0000256" key="15">
    <source>
        <dbReference type="ARBA" id="ARBA00048238"/>
    </source>
</evidence>
<comment type="function">
    <text evidence="14 19">Bifunctional enzyme that catalyzes the epimerization of the S- and R-forms of NAD(P)HX and the dehydration of the S-form of NAD(P)HX at the expense of ADP, which is converted to AMP. This allows the repair of both epimers of NAD(P)HX, a damaged form of NAD(P)H that is a result of enzymatic or heat-dependent hydration.</text>
</comment>
<evidence type="ECO:0000256" key="18">
    <source>
        <dbReference type="HAMAP-Rule" id="MF_01966"/>
    </source>
</evidence>
<evidence type="ECO:0000256" key="5">
    <source>
        <dbReference type="ARBA" id="ARBA00022723"/>
    </source>
</evidence>
<gene>
    <name evidence="17" type="primary">nnrD</name>
    <name evidence="18" type="synonym">nnrE</name>
    <name evidence="22" type="ORF">EVG15_06455</name>
</gene>
<dbReference type="Gene3D" id="3.40.1190.20">
    <property type="match status" value="1"/>
</dbReference>
<comment type="catalytic activity">
    <reaction evidence="1 18 19">
        <text>(6R)-NADHX = (6S)-NADHX</text>
        <dbReference type="Rhea" id="RHEA:32215"/>
        <dbReference type="ChEBI" id="CHEBI:64074"/>
        <dbReference type="ChEBI" id="CHEBI:64075"/>
        <dbReference type="EC" id="5.1.99.6"/>
    </reaction>
</comment>
<keyword evidence="6 17" id="KW-0547">Nucleotide-binding</keyword>
<evidence type="ECO:0000259" key="20">
    <source>
        <dbReference type="PROSITE" id="PS51383"/>
    </source>
</evidence>
<comment type="cofactor">
    <cofactor evidence="18 19">
        <name>K(+)</name>
        <dbReference type="ChEBI" id="CHEBI:29103"/>
    </cofactor>
    <text evidence="18 19">Binds 1 potassium ion per subunit.</text>
</comment>
<dbReference type="InterPro" id="IPR036652">
    <property type="entry name" value="YjeF_N_dom_sf"/>
</dbReference>
<reference evidence="22 23" key="1">
    <citation type="journal article" date="2019" name="ISME J.">
        <title>Insights into ecological role of a new deltaproteobacterial order Candidatus Acidulodesulfobacterales by metagenomics and metatranscriptomics.</title>
        <authorList>
            <person name="Tan S."/>
            <person name="Liu J."/>
            <person name="Fang Y."/>
            <person name="Hedlund B.P."/>
            <person name="Lian Z.H."/>
            <person name="Huang L.Y."/>
            <person name="Li J.T."/>
            <person name="Huang L.N."/>
            <person name="Li W.J."/>
            <person name="Jiang H.C."/>
            <person name="Dong H.L."/>
            <person name="Shu W.S."/>
        </authorList>
    </citation>
    <scope>NUCLEOTIDE SEQUENCE [LARGE SCALE GENOMIC DNA]</scope>
    <source>
        <strain evidence="22">AP1</strain>
    </source>
</reference>
<dbReference type="NCBIfam" id="TIGR00196">
    <property type="entry name" value="yjeF_cterm"/>
    <property type="match status" value="1"/>
</dbReference>
<comment type="subunit">
    <text evidence="17">Homotetramer.</text>
</comment>
<dbReference type="InterPro" id="IPR029056">
    <property type="entry name" value="Ribokinase-like"/>
</dbReference>
<dbReference type="HAMAP" id="MF_01966">
    <property type="entry name" value="NADHX_epimerase"/>
    <property type="match status" value="1"/>
</dbReference>
<sequence length="537" mass="59083">MKLYYSENLKQIDSKTYSDFGYSETILMENAGSACFREFVKIYNNNDLKCDSIISVICGKGNNGGDGFVFSRYLFNAGYNVKTVITTDTDNYAGIAKLNLEILIKLNAEIIPVTKEDDIGILSNLLDKTDILADAVFGIGINREITGFYKNVIETIDSKNNYDVLCIDNPSGFNTDSGFYMGAGIKNNIKKIFTFGGLKVGLYLNEGEKLNLHNKTILIDINHPRYLLEKYYSNIETLDEKKIAALLPERMPFNTKFDYGHVLIIAGSPGKTGAAYMSSLSALKAGAGLVTLAVPNELNQILEIKTSEVMTYPVINDGSGYFNINGVDDIAKNLLKNITAVVIGPGLGLKKQTADFLYNILEIIEVPIIIDADGLNLISEDMNFFKKLTAKKKNIILTPHYKEMERLTKIDRKIIEKDPIKIGSEFVAEYGVYLLLKDSSMFVFSNNAKDKAIQYKHSSLLSSGGSGDVLSGLTGSFAAQGIDLFKSMCLSSYLLVYSANNLKCKFGESGAGAVEIALNIPHSINLLKNPGFLLSQE</sequence>
<dbReference type="EC" id="5.1.99.6" evidence="19"/>
<dbReference type="EMBL" id="SGBB01000010">
    <property type="protein sequence ID" value="RZD18378.1"/>
    <property type="molecule type" value="Genomic_DNA"/>
</dbReference>
<feature type="binding site" evidence="17">
    <location>
        <position position="468"/>
    </location>
    <ligand>
        <name>(6S)-NADPHX</name>
        <dbReference type="ChEBI" id="CHEBI:64076"/>
    </ligand>
</feature>
<dbReference type="PIRSF" id="PIRSF017184">
    <property type="entry name" value="Nnr"/>
    <property type="match status" value="1"/>
</dbReference>
<dbReference type="AlphaFoldDB" id="A0A519BM75"/>
<dbReference type="HAMAP" id="MF_01965">
    <property type="entry name" value="NADHX_dehydratase"/>
    <property type="match status" value="1"/>
</dbReference>
<evidence type="ECO:0000256" key="8">
    <source>
        <dbReference type="ARBA" id="ARBA00022857"/>
    </source>
</evidence>
<keyword evidence="9 18" id="KW-0630">Potassium</keyword>
<evidence type="ECO:0000259" key="21">
    <source>
        <dbReference type="PROSITE" id="PS51385"/>
    </source>
</evidence>
<keyword evidence="13" id="KW-0511">Multifunctional enzyme</keyword>
<feature type="binding site" evidence="18">
    <location>
        <position position="149"/>
    </location>
    <ligand>
        <name>(6S)-NADPHX</name>
        <dbReference type="ChEBI" id="CHEBI:64076"/>
    </ligand>
</feature>
<dbReference type="InterPro" id="IPR030677">
    <property type="entry name" value="Nnr"/>
</dbReference>
<dbReference type="SUPFAM" id="SSF53613">
    <property type="entry name" value="Ribokinase-like"/>
    <property type="match status" value="1"/>
</dbReference>
<comment type="function">
    <text evidence="17">Catalyzes the dehydration of the S-form of NAD(P)HX at the expense of ADP, which is converted to AMP. Together with NAD(P)HX epimerase, which catalyzes the epimerization of the S- and R-forms, the enzyme allows the repair of both epimers of NAD(P)HX, a damaged form of NAD(P)H that is a result of enzymatic or heat-dependent hydration.</text>
</comment>
<accession>A0A519BM75</accession>
<dbReference type="NCBIfam" id="TIGR00197">
    <property type="entry name" value="yjeF_nterm"/>
    <property type="match status" value="1"/>
</dbReference>
<evidence type="ECO:0000256" key="9">
    <source>
        <dbReference type="ARBA" id="ARBA00022958"/>
    </source>
</evidence>
<feature type="domain" description="YjeF C-terminal" evidence="20">
    <location>
        <begin position="239"/>
        <end position="527"/>
    </location>
</feature>
<protein>
    <recommendedName>
        <fullName evidence="19">Bifunctional NAD(P)H-hydrate repair enzyme</fullName>
    </recommendedName>
    <alternativeName>
        <fullName evidence="19">Nicotinamide nucleotide repair protein</fullName>
    </alternativeName>
    <domain>
        <recommendedName>
            <fullName evidence="19">ADP-dependent (S)-NAD(P)H-hydrate dehydratase</fullName>
            <ecNumber evidence="19">4.2.1.136</ecNumber>
        </recommendedName>
        <alternativeName>
            <fullName evidence="19">ADP-dependent NAD(P)HX dehydratase</fullName>
        </alternativeName>
    </domain>
    <domain>
        <recommendedName>
            <fullName evidence="19">NAD(P)H-hydrate epimerase</fullName>
            <ecNumber evidence="19">5.1.99.6</ecNumber>
        </recommendedName>
    </domain>
</protein>
<keyword evidence="12 17" id="KW-0456">Lyase</keyword>
<evidence type="ECO:0000313" key="23">
    <source>
        <dbReference type="Proteomes" id="UP000319296"/>
    </source>
</evidence>
<comment type="similarity">
    <text evidence="17">Belongs to the NnrD/CARKD family.</text>
</comment>
<dbReference type="EC" id="4.2.1.136" evidence="19"/>
<evidence type="ECO:0000256" key="13">
    <source>
        <dbReference type="ARBA" id="ARBA00023268"/>
    </source>
</evidence>
<evidence type="ECO:0000256" key="11">
    <source>
        <dbReference type="ARBA" id="ARBA00023235"/>
    </source>
</evidence>
<evidence type="ECO:0000256" key="19">
    <source>
        <dbReference type="PIRNR" id="PIRNR017184"/>
    </source>
</evidence>
<dbReference type="Pfam" id="PF01256">
    <property type="entry name" value="Carb_kinase"/>
    <property type="match status" value="1"/>
</dbReference>
<dbReference type="Pfam" id="PF03853">
    <property type="entry name" value="YjeF_N"/>
    <property type="match status" value="1"/>
</dbReference>
<keyword evidence="5 18" id="KW-0479">Metal-binding</keyword>
<evidence type="ECO:0000256" key="12">
    <source>
        <dbReference type="ARBA" id="ARBA00023239"/>
    </source>
</evidence>
<evidence type="ECO:0000256" key="1">
    <source>
        <dbReference type="ARBA" id="ARBA00000013"/>
    </source>
</evidence>
<proteinExistence type="inferred from homology"/>
<dbReference type="PANTHER" id="PTHR12592:SF0">
    <property type="entry name" value="ATP-DEPENDENT (S)-NAD(P)H-HYDRATE DEHYDRATASE"/>
    <property type="match status" value="1"/>
</dbReference>
<comment type="caution">
    <text evidence="17">Lacks conserved residue(s) required for the propagation of feature annotation.</text>
</comment>
<comment type="similarity">
    <text evidence="18">Belongs to the NnrE/AIBP family.</text>
</comment>
<feature type="binding site" evidence="18">
    <location>
        <position position="171"/>
    </location>
    <ligand>
        <name>K(+)</name>
        <dbReference type="ChEBI" id="CHEBI:29103"/>
    </ligand>
</feature>
<dbReference type="GO" id="GO:0005524">
    <property type="term" value="F:ATP binding"/>
    <property type="evidence" value="ECO:0007669"/>
    <property type="project" value="UniProtKB-UniRule"/>
</dbReference>
<feature type="binding site" evidence="17">
    <location>
        <position position="467"/>
    </location>
    <ligand>
        <name>AMP</name>
        <dbReference type="ChEBI" id="CHEBI:456215"/>
    </ligand>
</feature>
<feature type="binding site" evidence="18">
    <location>
        <position position="63"/>
    </location>
    <ligand>
        <name>K(+)</name>
        <dbReference type="ChEBI" id="CHEBI:29103"/>
    </ligand>
</feature>
<evidence type="ECO:0000256" key="7">
    <source>
        <dbReference type="ARBA" id="ARBA00022840"/>
    </source>
</evidence>
<comment type="catalytic activity">
    <reaction evidence="16 17 19">
        <text>(6S)-NADPHX + ADP = AMP + phosphate + NADPH + H(+)</text>
        <dbReference type="Rhea" id="RHEA:32235"/>
        <dbReference type="ChEBI" id="CHEBI:15378"/>
        <dbReference type="ChEBI" id="CHEBI:43474"/>
        <dbReference type="ChEBI" id="CHEBI:57783"/>
        <dbReference type="ChEBI" id="CHEBI:64076"/>
        <dbReference type="ChEBI" id="CHEBI:456215"/>
        <dbReference type="ChEBI" id="CHEBI:456216"/>
        <dbReference type="EC" id="4.2.1.136"/>
    </reaction>
</comment>
<dbReference type="SUPFAM" id="SSF64153">
    <property type="entry name" value="YjeF N-terminal domain-like"/>
    <property type="match status" value="1"/>
</dbReference>
<dbReference type="Proteomes" id="UP000319296">
    <property type="component" value="Unassembled WGS sequence"/>
</dbReference>
<feature type="binding site" evidence="17">
    <location>
        <position position="274"/>
    </location>
    <ligand>
        <name>(6S)-NADPHX</name>
        <dbReference type="ChEBI" id="CHEBI:64076"/>
    </ligand>
</feature>